<keyword evidence="1" id="KW-0663">Pyridoxal phosphate</keyword>
<dbReference type="PANTHER" id="PTHR46577:SF1">
    <property type="entry name" value="HTH-TYPE TRANSCRIPTIONAL REGULATORY PROTEIN GABR"/>
    <property type="match status" value="1"/>
</dbReference>
<dbReference type="PANTHER" id="PTHR46577">
    <property type="entry name" value="HTH-TYPE TRANSCRIPTIONAL REGULATORY PROTEIN GABR"/>
    <property type="match status" value="1"/>
</dbReference>
<dbReference type="AlphaFoldDB" id="A0A7I7Q6H0"/>
<dbReference type="PRINTS" id="PR00035">
    <property type="entry name" value="HTHGNTR"/>
</dbReference>
<feature type="domain" description="HTH gntR-type" evidence="6">
    <location>
        <begin position="67"/>
        <end position="135"/>
    </location>
</feature>
<dbReference type="SMART" id="SM00345">
    <property type="entry name" value="HTH_GNTR"/>
    <property type="match status" value="1"/>
</dbReference>
<evidence type="ECO:0000256" key="5">
    <source>
        <dbReference type="SAM" id="MobiDB-lite"/>
    </source>
</evidence>
<evidence type="ECO:0000256" key="2">
    <source>
        <dbReference type="ARBA" id="ARBA00023015"/>
    </source>
</evidence>
<evidence type="ECO:0000256" key="3">
    <source>
        <dbReference type="ARBA" id="ARBA00023125"/>
    </source>
</evidence>
<dbReference type="GO" id="GO:0003677">
    <property type="term" value="F:DNA binding"/>
    <property type="evidence" value="ECO:0007669"/>
    <property type="project" value="UniProtKB-KW"/>
</dbReference>
<keyword evidence="8" id="KW-1185">Reference proteome</keyword>
<reference evidence="7 8" key="1">
    <citation type="journal article" date="2019" name="Emerg. Microbes Infect.">
        <title>Comprehensive subspecies identification of 175 nontuberculous mycobacteria species based on 7547 genomic profiles.</title>
        <authorList>
            <person name="Matsumoto Y."/>
            <person name="Kinjo T."/>
            <person name="Motooka D."/>
            <person name="Nabeya D."/>
            <person name="Jung N."/>
            <person name="Uechi K."/>
            <person name="Horii T."/>
            <person name="Iida T."/>
            <person name="Fujita J."/>
            <person name="Nakamura S."/>
        </authorList>
    </citation>
    <scope>NUCLEOTIDE SEQUENCE [LARGE SCALE GENOMIC DNA]</scope>
    <source>
        <strain evidence="7 8">JCM 17783</strain>
    </source>
</reference>
<dbReference type="KEGG" id="msto:MSTO_21230"/>
<dbReference type="Gene3D" id="1.10.10.10">
    <property type="entry name" value="Winged helix-like DNA-binding domain superfamily/Winged helix DNA-binding domain"/>
    <property type="match status" value="1"/>
</dbReference>
<dbReference type="InterPro" id="IPR000524">
    <property type="entry name" value="Tscrpt_reg_HTH_GntR"/>
</dbReference>
<dbReference type="GO" id="GO:0003700">
    <property type="term" value="F:DNA-binding transcription factor activity"/>
    <property type="evidence" value="ECO:0007669"/>
    <property type="project" value="InterPro"/>
</dbReference>
<dbReference type="InterPro" id="IPR036388">
    <property type="entry name" value="WH-like_DNA-bd_sf"/>
</dbReference>
<keyword evidence="2" id="KW-0805">Transcription regulation</keyword>
<gene>
    <name evidence="7" type="ORF">MSTO_21230</name>
</gene>
<name>A0A7I7Q6H0_9MYCO</name>
<dbReference type="InterPro" id="IPR051446">
    <property type="entry name" value="HTH_trans_reg/aminotransferase"/>
</dbReference>
<proteinExistence type="predicted"/>
<dbReference type="SUPFAM" id="SSF46785">
    <property type="entry name" value="Winged helix' DNA-binding domain"/>
    <property type="match status" value="1"/>
</dbReference>
<evidence type="ECO:0000256" key="1">
    <source>
        <dbReference type="ARBA" id="ARBA00022898"/>
    </source>
</evidence>
<keyword evidence="4" id="KW-0804">Transcription</keyword>
<dbReference type="EMBL" id="AP022587">
    <property type="protein sequence ID" value="BBY21918.1"/>
    <property type="molecule type" value="Genomic_DNA"/>
</dbReference>
<sequence>MSAKGDWAIEGPGWTANRRTLNFAFLGEMTPWTGSPAWGASSTEMRATNGSQSSVAGLDLYLDRPGGKVRDGVMEAIRDAIRSGRLVPGVQLPSSRVLAADLGVARNTVARAYAELIAEGWLTSHHGSGTLVAQRAEVVRSSPHPPSDGRSASWTTTYDQDIRTCRRFHGRSGVVRSSERSTPHRSRRLATPIQMGGRSFAAPLPNILLVFGGFGPDRATSSSAAAPPKD</sequence>
<evidence type="ECO:0000259" key="6">
    <source>
        <dbReference type="PROSITE" id="PS50949"/>
    </source>
</evidence>
<dbReference type="Proteomes" id="UP000467130">
    <property type="component" value="Chromosome"/>
</dbReference>
<feature type="region of interest" description="Disordered" evidence="5">
    <location>
        <begin position="170"/>
        <end position="189"/>
    </location>
</feature>
<evidence type="ECO:0000313" key="8">
    <source>
        <dbReference type="Proteomes" id="UP000467130"/>
    </source>
</evidence>
<organism evidence="7 8">
    <name type="scientific">Mycobacterium stomatepiae</name>
    <dbReference type="NCBI Taxonomy" id="470076"/>
    <lineage>
        <taxon>Bacteria</taxon>
        <taxon>Bacillati</taxon>
        <taxon>Actinomycetota</taxon>
        <taxon>Actinomycetes</taxon>
        <taxon>Mycobacteriales</taxon>
        <taxon>Mycobacteriaceae</taxon>
        <taxon>Mycobacterium</taxon>
        <taxon>Mycobacterium simiae complex</taxon>
    </lineage>
</organism>
<dbReference type="PROSITE" id="PS50949">
    <property type="entry name" value="HTH_GNTR"/>
    <property type="match status" value="1"/>
</dbReference>
<accession>A0A7I7Q6H0</accession>
<dbReference type="InterPro" id="IPR036390">
    <property type="entry name" value="WH_DNA-bd_sf"/>
</dbReference>
<keyword evidence="3" id="KW-0238">DNA-binding</keyword>
<evidence type="ECO:0000256" key="4">
    <source>
        <dbReference type="ARBA" id="ARBA00023163"/>
    </source>
</evidence>
<dbReference type="CDD" id="cd07377">
    <property type="entry name" value="WHTH_GntR"/>
    <property type="match status" value="1"/>
</dbReference>
<evidence type="ECO:0000313" key="7">
    <source>
        <dbReference type="EMBL" id="BBY21918.1"/>
    </source>
</evidence>
<protein>
    <recommendedName>
        <fullName evidence="6">HTH gntR-type domain-containing protein</fullName>
    </recommendedName>
</protein>
<dbReference type="Pfam" id="PF00392">
    <property type="entry name" value="GntR"/>
    <property type="match status" value="1"/>
</dbReference>